<evidence type="ECO:0000313" key="3">
    <source>
        <dbReference type="Proteomes" id="UP000670092"/>
    </source>
</evidence>
<sequence>MILSASGGRLKKISGNKVRDNKGKIRANPLQRRKKRKRKKRAGFPSRFSRRMMIIIVYTDLRKGALER</sequence>
<comment type="caution">
    <text evidence="2">The sequence shown here is derived from an EMBL/GenBank/DDBJ whole genome shotgun (WGS) entry which is preliminary data.</text>
</comment>
<gene>
    <name evidence="2" type="ORF">I7I52_01519</name>
</gene>
<dbReference type="Proteomes" id="UP000670092">
    <property type="component" value="Unassembled WGS sequence"/>
</dbReference>
<proteinExistence type="predicted"/>
<dbReference type="AlphaFoldDB" id="A0A8H7Z7D9"/>
<dbReference type="EMBL" id="JAEVHI010000001">
    <property type="protein sequence ID" value="KAG5303503.1"/>
    <property type="molecule type" value="Genomic_DNA"/>
</dbReference>
<evidence type="ECO:0000313" key="2">
    <source>
        <dbReference type="EMBL" id="KAG5303503.1"/>
    </source>
</evidence>
<protein>
    <submittedName>
        <fullName evidence="2">Uncharacterized protein</fullName>
    </submittedName>
</protein>
<feature type="compositionally biased region" description="Basic residues" evidence="1">
    <location>
        <begin position="31"/>
        <end position="42"/>
    </location>
</feature>
<dbReference type="VEuPathDB" id="FungiDB:I7I52_01519"/>
<organism evidence="2 3">
    <name type="scientific">Ajellomyces capsulatus</name>
    <name type="common">Darling's disease fungus</name>
    <name type="synonym">Histoplasma capsulatum</name>
    <dbReference type="NCBI Taxonomy" id="5037"/>
    <lineage>
        <taxon>Eukaryota</taxon>
        <taxon>Fungi</taxon>
        <taxon>Dikarya</taxon>
        <taxon>Ascomycota</taxon>
        <taxon>Pezizomycotina</taxon>
        <taxon>Eurotiomycetes</taxon>
        <taxon>Eurotiomycetidae</taxon>
        <taxon>Onygenales</taxon>
        <taxon>Ajellomycetaceae</taxon>
        <taxon>Histoplasma</taxon>
    </lineage>
</organism>
<evidence type="ECO:0000256" key="1">
    <source>
        <dbReference type="SAM" id="MobiDB-lite"/>
    </source>
</evidence>
<accession>A0A8H7Z7D9</accession>
<name>A0A8H7Z7D9_AJECA</name>
<reference evidence="2 3" key="1">
    <citation type="submission" date="2021-01" db="EMBL/GenBank/DDBJ databases">
        <title>Chromosome-level genome assembly of a human fungal pathogen reveals clustering of transcriptionally co-regulated genes.</title>
        <authorList>
            <person name="Voorhies M."/>
            <person name="Cohen S."/>
            <person name="Shea T.P."/>
            <person name="Petrus S."/>
            <person name="Munoz J.F."/>
            <person name="Poplawski S."/>
            <person name="Goldman W.E."/>
            <person name="Michael T."/>
            <person name="Cuomo C.A."/>
            <person name="Sil A."/>
            <person name="Beyhan S."/>
        </authorList>
    </citation>
    <scope>NUCLEOTIDE SEQUENCE [LARGE SCALE GENOMIC DNA]</scope>
    <source>
        <strain evidence="2 3">G184AR</strain>
    </source>
</reference>
<feature type="region of interest" description="Disordered" evidence="1">
    <location>
        <begin position="1"/>
        <end position="45"/>
    </location>
</feature>